<keyword evidence="3" id="KW-1185">Reference proteome</keyword>
<reference evidence="2 3" key="2">
    <citation type="submission" date="2011-02" db="EMBL/GenBank/DDBJ databases">
        <title>The complete sequence of plasmid1 of Bacteroides salanitronis DSM 18170.</title>
        <authorList>
            <consortium name="US DOE Joint Genome Institute (JGI-PGF)"/>
            <person name="Lucas S."/>
            <person name="Copeland A."/>
            <person name="Lapidus A."/>
            <person name="Goodwin L."/>
            <person name="Pitluck S."/>
            <person name="Kyrpides N."/>
            <person name="Mavromatis K."/>
            <person name="Ivanova N."/>
            <person name="Mikhailova N."/>
            <person name="Teshima H."/>
            <person name="Misra M."/>
            <person name="Detter J.C."/>
            <person name="Han C."/>
            <person name="Larimer F."/>
            <person name="Land M."/>
            <person name="Hauser L."/>
            <person name="Markowitz V."/>
            <person name="Cheng J.-F."/>
            <person name="Hugenholtz P."/>
            <person name="Woyke T."/>
            <person name="Wu D."/>
            <person name="Gronow S."/>
            <person name="Wellnitz S."/>
            <person name="Brambilla E."/>
            <person name="Klenk H.-P."/>
            <person name="Eisen J.A."/>
        </authorList>
    </citation>
    <scope>NUCLEOTIDE SEQUENCE [LARGE SCALE GENOMIC DNA]</scope>
    <source>
        <strain evidence="2 3">DSM 18170</strain>
        <plasmid evidence="2 3">pBACSA01</plasmid>
    </source>
</reference>
<keyword evidence="1" id="KW-1133">Transmembrane helix</keyword>
<dbReference type="AlphaFoldDB" id="F0R969"/>
<keyword evidence="1" id="KW-0812">Transmembrane</keyword>
<organism evidence="2 3">
    <name type="scientific">Phocaeicola salanitronis (strain DSM 18170 / JCM 13657 / CCUG 60908 / BL78)</name>
    <name type="common">Bacteroides salanitronis</name>
    <dbReference type="NCBI Taxonomy" id="667015"/>
    <lineage>
        <taxon>Bacteria</taxon>
        <taxon>Pseudomonadati</taxon>
        <taxon>Bacteroidota</taxon>
        <taxon>Bacteroidia</taxon>
        <taxon>Bacteroidales</taxon>
        <taxon>Bacteroidaceae</taxon>
        <taxon>Phocaeicola</taxon>
    </lineage>
</organism>
<dbReference type="KEGG" id="bsa:Bacsa_3669"/>
<evidence type="ECO:0000256" key="1">
    <source>
        <dbReference type="SAM" id="Phobius"/>
    </source>
</evidence>
<feature type="transmembrane region" description="Helical" evidence="1">
    <location>
        <begin position="260"/>
        <end position="279"/>
    </location>
</feature>
<sequence>MENKKFEAAQYSYENAGQLRAIAKILGYEEKLSGNGNIVFSKGNEHHSYSIDDLKKGNRKPDREKIVQQSKERVVAFFNKTEANNNFNEYNQFLQQNHNLAIVKWDNIKGNKNGFTVIDLENKTAYTGEELYKFAYEKNYKLDGNAGRIDINWEELNEIGIDPNKLSKEDKENLRNGQKTGTLQFSIEDTPQNRKFLDKEKVSYTVDNGKLNFEGKAAASKYILLDNTEENKSKLKALDVDFKEHGKQQLKVSGINARKLAIAAITVVYPVAGVALMLVPKRKEIKNDFSFSKDEIKSLENNAVISKKNAKGEQILFQRDKDTNDIVSINAKNIQIPTRIAGVELTPMQIEKLKKGHEIVIINETLNKAAKVRLDLNAKNGLSIKEANNIDIKRETKQIVTDKERLEFVAKQGAKGIDKIFDKKPSEMDSFLEKYNLKKDYASYKEIEKSFSTSKEASSQTTGEKIASQLDKLDAAIKATAHNEASNLYGKSYGKQNESSKMKM</sequence>
<keyword evidence="2" id="KW-0614">Plasmid</keyword>
<keyword evidence="1" id="KW-0472">Membrane</keyword>
<accession>F0R969</accession>
<geneLocation type="plasmid" evidence="2 3">
    <name>pBACSA01</name>
</geneLocation>
<evidence type="ECO:0000313" key="3">
    <source>
        <dbReference type="Proteomes" id="UP000007486"/>
    </source>
</evidence>
<dbReference type="OrthoDB" id="1039836at2"/>
<protein>
    <submittedName>
        <fullName evidence="2">Putative integral membrane protein</fullName>
    </submittedName>
</protein>
<dbReference type="RefSeq" id="WP_013619543.1">
    <property type="nucleotide sequence ID" value="NC_015165.1"/>
</dbReference>
<dbReference type="EMBL" id="CP002531">
    <property type="protein sequence ID" value="ADY38190.1"/>
    <property type="molecule type" value="Genomic_DNA"/>
</dbReference>
<evidence type="ECO:0000313" key="2">
    <source>
        <dbReference type="EMBL" id="ADY38190.1"/>
    </source>
</evidence>
<dbReference type="HOGENOM" id="CLU_540438_0_0_10"/>
<name>F0R969_PHOSB</name>
<reference evidence="3" key="1">
    <citation type="journal article" date="2011" name="Stand. Genomic Sci.">
        <title>Complete genome sequence of Bacteroides salanitronis type strain (BL78).</title>
        <authorList>
            <person name="Gronow S."/>
            <person name="Held B."/>
            <person name="Lucas S."/>
            <person name="Lapidus A."/>
            <person name="Del Rio T.G."/>
            <person name="Nolan M."/>
            <person name="Tice H."/>
            <person name="Deshpande S."/>
            <person name="Cheng J.F."/>
            <person name="Pitluck S."/>
            <person name="Liolios K."/>
            <person name="Pagani I."/>
            <person name="Ivanova N."/>
            <person name="Mavromatis K."/>
            <person name="Pati A."/>
            <person name="Tapia R."/>
            <person name="Han C."/>
            <person name="Goodwin L."/>
            <person name="Chen A."/>
            <person name="Palaniappan K."/>
            <person name="Land M."/>
            <person name="Hauser L."/>
            <person name="Chang Y.J."/>
            <person name="Jeffries C.D."/>
            <person name="Brambilla E.M."/>
            <person name="Rohde M."/>
            <person name="Goker M."/>
            <person name="Detter J.C."/>
            <person name="Woyke T."/>
            <person name="Bristow J."/>
            <person name="Markowitz V."/>
            <person name="Hugenholtz P."/>
            <person name="Kyrpides N.C."/>
            <person name="Klenk H.P."/>
            <person name="Eisen J.A."/>
        </authorList>
    </citation>
    <scope>NUCLEOTIDE SEQUENCE [LARGE SCALE GENOMIC DNA]</scope>
    <source>
        <strain evidence="3">DSM 18170</strain>
    </source>
</reference>
<dbReference type="Proteomes" id="UP000007486">
    <property type="component" value="Plasmid pBACSA01"/>
</dbReference>
<gene>
    <name evidence="2" type="ordered locus">Bacsa_3669</name>
</gene>
<proteinExistence type="predicted"/>